<keyword evidence="7" id="KW-1185">Reference proteome</keyword>
<evidence type="ECO:0000256" key="4">
    <source>
        <dbReference type="RuleBase" id="RU003476"/>
    </source>
</evidence>
<comment type="caution">
    <text evidence="6">The sequence shown here is derived from an EMBL/GenBank/DDBJ whole genome shotgun (WGS) entry which is preliminary data.</text>
</comment>
<accession>A0ABV8ACR6</accession>
<evidence type="ECO:0000256" key="1">
    <source>
        <dbReference type="ARBA" id="ARBA00001946"/>
    </source>
</evidence>
<dbReference type="InterPro" id="IPR000086">
    <property type="entry name" value="NUDIX_hydrolase_dom"/>
</dbReference>
<dbReference type="InterPro" id="IPR015797">
    <property type="entry name" value="NUDIX_hydrolase-like_dom_sf"/>
</dbReference>
<dbReference type="SUPFAM" id="SSF55811">
    <property type="entry name" value="Nudix"/>
    <property type="match status" value="1"/>
</dbReference>
<comment type="cofactor">
    <cofactor evidence="1">
        <name>Mg(2+)</name>
        <dbReference type="ChEBI" id="CHEBI:18420"/>
    </cofactor>
</comment>
<keyword evidence="2 4" id="KW-0378">Hydrolase</keyword>
<feature type="domain" description="Nudix hydrolase" evidence="5">
    <location>
        <begin position="1"/>
        <end position="132"/>
    </location>
</feature>
<dbReference type="Gene3D" id="3.90.79.10">
    <property type="entry name" value="Nucleoside Triphosphate Pyrophosphohydrolase"/>
    <property type="match status" value="1"/>
</dbReference>
<evidence type="ECO:0000313" key="7">
    <source>
        <dbReference type="Proteomes" id="UP001595748"/>
    </source>
</evidence>
<dbReference type="RefSeq" id="WP_380080892.1">
    <property type="nucleotide sequence ID" value="NZ_JBHRZF010000219.1"/>
</dbReference>
<evidence type="ECO:0000259" key="5">
    <source>
        <dbReference type="PROSITE" id="PS51462"/>
    </source>
</evidence>
<dbReference type="CDD" id="cd18874">
    <property type="entry name" value="NUDIX_Hydrolase"/>
    <property type="match status" value="1"/>
</dbReference>
<proteinExistence type="inferred from homology"/>
<comment type="similarity">
    <text evidence="4">Belongs to the Nudix hydrolase family.</text>
</comment>
<protein>
    <submittedName>
        <fullName evidence="6">NUDIX domain-containing protein</fullName>
    </submittedName>
</protein>
<keyword evidence="3" id="KW-0460">Magnesium</keyword>
<dbReference type="PRINTS" id="PR00502">
    <property type="entry name" value="NUDIXFAMILY"/>
</dbReference>
<sequence length="144" mass="16150">MNRPVVCVGALVREPGGRVLLVRTTKWRGAWGVPGGKVEWGESLEDALKREFREETGLRLSDVRYAQTQEAVLSPEFYRPAHMLLVDFLAASPMQDIVPNDEIEAWAWVRPDEAGTFPLNSFTRTLVDLARQQEQGAARNGPMT</sequence>
<organism evidence="6 7">
    <name type="scientific">Deinococcus antarcticus</name>
    <dbReference type="NCBI Taxonomy" id="1298767"/>
    <lineage>
        <taxon>Bacteria</taxon>
        <taxon>Thermotogati</taxon>
        <taxon>Deinococcota</taxon>
        <taxon>Deinococci</taxon>
        <taxon>Deinococcales</taxon>
        <taxon>Deinococcaceae</taxon>
        <taxon>Deinococcus</taxon>
    </lineage>
</organism>
<dbReference type="Proteomes" id="UP001595748">
    <property type="component" value="Unassembled WGS sequence"/>
</dbReference>
<evidence type="ECO:0000256" key="3">
    <source>
        <dbReference type="ARBA" id="ARBA00022842"/>
    </source>
</evidence>
<name>A0ABV8ACR6_9DEIO</name>
<evidence type="ECO:0000256" key="2">
    <source>
        <dbReference type="ARBA" id="ARBA00022801"/>
    </source>
</evidence>
<dbReference type="EMBL" id="JBHRZF010000219">
    <property type="protein sequence ID" value="MFC3862955.1"/>
    <property type="molecule type" value="Genomic_DNA"/>
</dbReference>
<dbReference type="PANTHER" id="PTHR43046:SF12">
    <property type="entry name" value="GDP-MANNOSE MANNOSYL HYDROLASE"/>
    <property type="match status" value="1"/>
</dbReference>
<dbReference type="Pfam" id="PF00293">
    <property type="entry name" value="NUDIX"/>
    <property type="match status" value="1"/>
</dbReference>
<reference evidence="7" key="1">
    <citation type="journal article" date="2019" name="Int. J. Syst. Evol. Microbiol.">
        <title>The Global Catalogue of Microorganisms (GCM) 10K type strain sequencing project: providing services to taxonomists for standard genome sequencing and annotation.</title>
        <authorList>
            <consortium name="The Broad Institute Genomics Platform"/>
            <consortium name="The Broad Institute Genome Sequencing Center for Infectious Disease"/>
            <person name="Wu L."/>
            <person name="Ma J."/>
        </authorList>
    </citation>
    <scope>NUCLEOTIDE SEQUENCE [LARGE SCALE GENOMIC DNA]</scope>
    <source>
        <strain evidence="7">CCTCC AB 2013263</strain>
    </source>
</reference>
<dbReference type="PROSITE" id="PS51462">
    <property type="entry name" value="NUDIX"/>
    <property type="match status" value="1"/>
</dbReference>
<evidence type="ECO:0000313" key="6">
    <source>
        <dbReference type="EMBL" id="MFC3862955.1"/>
    </source>
</evidence>
<dbReference type="InterPro" id="IPR020476">
    <property type="entry name" value="Nudix_hydrolase"/>
</dbReference>
<dbReference type="InterPro" id="IPR020084">
    <property type="entry name" value="NUDIX_hydrolase_CS"/>
</dbReference>
<gene>
    <name evidence="6" type="ORF">ACFOPQ_19515</name>
</gene>
<dbReference type="PROSITE" id="PS00893">
    <property type="entry name" value="NUDIX_BOX"/>
    <property type="match status" value="1"/>
</dbReference>
<dbReference type="PANTHER" id="PTHR43046">
    <property type="entry name" value="GDP-MANNOSE MANNOSYL HYDROLASE"/>
    <property type="match status" value="1"/>
</dbReference>